<keyword evidence="2" id="KW-0812">Transmembrane</keyword>
<dbReference type="AlphaFoldDB" id="A0A7Z0WDU2"/>
<organism evidence="3 4">
    <name type="scientific">Actinophytocola xinjiangensis</name>
    <dbReference type="NCBI Taxonomy" id="485602"/>
    <lineage>
        <taxon>Bacteria</taxon>
        <taxon>Bacillati</taxon>
        <taxon>Actinomycetota</taxon>
        <taxon>Actinomycetes</taxon>
        <taxon>Pseudonocardiales</taxon>
        <taxon>Pseudonocardiaceae</taxon>
    </lineage>
</organism>
<feature type="transmembrane region" description="Helical" evidence="2">
    <location>
        <begin position="55"/>
        <end position="73"/>
    </location>
</feature>
<feature type="transmembrane region" description="Helical" evidence="2">
    <location>
        <begin position="31"/>
        <end position="49"/>
    </location>
</feature>
<name>A0A7Z0WDU2_9PSEU</name>
<dbReference type="OrthoDB" id="9956712at2"/>
<sequence length="99" mass="10498">MAPHGEYWRIALVILPGLAILLTYRRLPRWVIGAWALLTGAVALAWVFGLSWPGTLVLFAGFTAVASALWLRAEERAVSPSRGSRGPAGRGGDAATSPS</sequence>
<keyword evidence="4" id="KW-1185">Reference proteome</keyword>
<gene>
    <name evidence="3" type="ORF">BLA60_38120</name>
</gene>
<evidence type="ECO:0000313" key="4">
    <source>
        <dbReference type="Proteomes" id="UP000185696"/>
    </source>
</evidence>
<feature type="region of interest" description="Disordered" evidence="1">
    <location>
        <begin position="76"/>
        <end position="99"/>
    </location>
</feature>
<dbReference type="EMBL" id="MSIF01000034">
    <property type="protein sequence ID" value="OLF05054.1"/>
    <property type="molecule type" value="Genomic_DNA"/>
</dbReference>
<keyword evidence="2" id="KW-0472">Membrane</keyword>
<keyword evidence="2" id="KW-1133">Transmembrane helix</keyword>
<evidence type="ECO:0000313" key="3">
    <source>
        <dbReference type="EMBL" id="OLF05054.1"/>
    </source>
</evidence>
<comment type="caution">
    <text evidence="3">The sequence shown here is derived from an EMBL/GenBank/DDBJ whole genome shotgun (WGS) entry which is preliminary data.</text>
</comment>
<evidence type="ECO:0000256" key="1">
    <source>
        <dbReference type="SAM" id="MobiDB-lite"/>
    </source>
</evidence>
<evidence type="ECO:0000256" key="2">
    <source>
        <dbReference type="SAM" id="Phobius"/>
    </source>
</evidence>
<dbReference type="RefSeq" id="WP_075137959.1">
    <property type="nucleotide sequence ID" value="NZ_MSIF01000034.1"/>
</dbReference>
<protein>
    <submittedName>
        <fullName evidence="3">Uncharacterized protein</fullName>
    </submittedName>
</protein>
<reference evidence="3 4" key="1">
    <citation type="submission" date="2016-12" db="EMBL/GenBank/DDBJ databases">
        <title>The draft genome sequence of Actinophytocola xinjiangensis.</title>
        <authorList>
            <person name="Wang W."/>
            <person name="Yuan L."/>
        </authorList>
    </citation>
    <scope>NUCLEOTIDE SEQUENCE [LARGE SCALE GENOMIC DNA]</scope>
    <source>
        <strain evidence="3 4">CGMCC 4.4663</strain>
    </source>
</reference>
<accession>A0A7Z0WDU2</accession>
<feature type="transmembrane region" description="Helical" evidence="2">
    <location>
        <begin position="6"/>
        <end position="24"/>
    </location>
</feature>
<proteinExistence type="predicted"/>
<dbReference type="Proteomes" id="UP000185696">
    <property type="component" value="Unassembled WGS sequence"/>
</dbReference>